<evidence type="ECO:0000313" key="3">
    <source>
        <dbReference type="Proteomes" id="UP000183994"/>
    </source>
</evidence>
<keyword evidence="3" id="KW-1185">Reference proteome</keyword>
<dbReference type="InterPro" id="IPR008254">
    <property type="entry name" value="Flavodoxin/NO_synth"/>
</dbReference>
<dbReference type="InterPro" id="IPR029039">
    <property type="entry name" value="Flavoprotein-like_sf"/>
</dbReference>
<dbReference type="AlphaFoldDB" id="A0A1M6E7P7"/>
<evidence type="ECO:0000259" key="1">
    <source>
        <dbReference type="PROSITE" id="PS50902"/>
    </source>
</evidence>
<proteinExistence type="predicted"/>
<accession>A0A1M6E7P7</accession>
<name>A0A1M6E7P7_9BACT</name>
<organism evidence="2 3">
    <name type="scientific">Desulfatibacillum alkenivorans DSM 16219</name>
    <dbReference type="NCBI Taxonomy" id="1121393"/>
    <lineage>
        <taxon>Bacteria</taxon>
        <taxon>Pseudomonadati</taxon>
        <taxon>Thermodesulfobacteriota</taxon>
        <taxon>Desulfobacteria</taxon>
        <taxon>Desulfobacterales</taxon>
        <taxon>Desulfatibacillaceae</taxon>
        <taxon>Desulfatibacillum</taxon>
    </lineage>
</organism>
<dbReference type="Gene3D" id="3.40.50.360">
    <property type="match status" value="1"/>
</dbReference>
<gene>
    <name evidence="2" type="ORF">SAMN02745216_00581</name>
</gene>
<dbReference type="Proteomes" id="UP000183994">
    <property type="component" value="Unassembled WGS sequence"/>
</dbReference>
<reference evidence="3" key="1">
    <citation type="submission" date="2016-11" db="EMBL/GenBank/DDBJ databases">
        <authorList>
            <person name="Varghese N."/>
            <person name="Submissions S."/>
        </authorList>
    </citation>
    <scope>NUCLEOTIDE SEQUENCE [LARGE SCALE GENOMIC DNA]</scope>
    <source>
        <strain evidence="3">DSM 16219</strain>
    </source>
</reference>
<dbReference type="RefSeq" id="WP_073472686.1">
    <property type="nucleotide sequence ID" value="NZ_FQZU01000002.1"/>
</dbReference>
<dbReference type="OrthoDB" id="9790745at2"/>
<dbReference type="GO" id="GO:0010181">
    <property type="term" value="F:FMN binding"/>
    <property type="evidence" value="ECO:0007669"/>
    <property type="project" value="InterPro"/>
</dbReference>
<feature type="domain" description="Flavodoxin-like" evidence="1">
    <location>
        <begin position="4"/>
        <end position="140"/>
    </location>
</feature>
<dbReference type="Pfam" id="PF00258">
    <property type="entry name" value="Flavodoxin_1"/>
    <property type="match status" value="1"/>
</dbReference>
<dbReference type="SUPFAM" id="SSF52218">
    <property type="entry name" value="Flavoproteins"/>
    <property type="match status" value="1"/>
</dbReference>
<protein>
    <submittedName>
        <fullName evidence="2">Flavodoxin domain-containing protein</fullName>
    </submittedName>
</protein>
<dbReference type="PROSITE" id="PS50902">
    <property type="entry name" value="FLAVODOXIN_LIKE"/>
    <property type="match status" value="1"/>
</dbReference>
<dbReference type="EMBL" id="FQZU01000002">
    <property type="protein sequence ID" value="SHI81433.1"/>
    <property type="molecule type" value="Genomic_DNA"/>
</dbReference>
<evidence type="ECO:0000313" key="2">
    <source>
        <dbReference type="EMBL" id="SHI81433.1"/>
    </source>
</evidence>
<dbReference type="STRING" id="1121393.SAMN02745216_00581"/>
<dbReference type="PANTHER" id="PTHR43717">
    <property type="entry name" value="ANAEROBIC NITRIC OXIDE REDUCTASE FLAVORUBREDOXIN"/>
    <property type="match status" value="1"/>
</dbReference>
<dbReference type="PANTHER" id="PTHR43717:SF1">
    <property type="entry name" value="ANAEROBIC NITRIC OXIDE REDUCTASE FLAVORUBREDOXIN"/>
    <property type="match status" value="1"/>
</dbReference>
<sequence>MKRGLVVYTTRTKDTEKIANLVAEGMRFGGMEAKVLNVKDVKNEQDLDGYDAYAFGAPTYHGEMLQAMKTFLFLAEKADLAGKIGGAFGAFGWSGESPDRIFDTMKNIFKMDMVSQSLRLKNADLGGGVAMAQDYGRDMAKKAG</sequence>